<dbReference type="GO" id="GO:0005615">
    <property type="term" value="C:extracellular space"/>
    <property type="evidence" value="ECO:0007669"/>
    <property type="project" value="UniProtKB-UniRule"/>
</dbReference>
<reference evidence="10" key="1">
    <citation type="submission" date="2025-08" db="UniProtKB">
        <authorList>
            <consortium name="RefSeq"/>
        </authorList>
    </citation>
    <scope>IDENTIFICATION</scope>
</reference>
<evidence type="ECO:0000256" key="1">
    <source>
        <dbReference type="ARBA" id="ARBA00004613"/>
    </source>
</evidence>
<keyword evidence="3 8" id="KW-0202">Cytokine</keyword>
<dbReference type="PROSITE" id="PS00520">
    <property type="entry name" value="INTERLEUKIN_10"/>
    <property type="match status" value="1"/>
</dbReference>
<evidence type="ECO:0000256" key="2">
    <source>
        <dbReference type="ARBA" id="ARBA00008813"/>
    </source>
</evidence>
<feature type="chain" id="PRO_5035490414" description="Interleukin family protein" evidence="8">
    <location>
        <begin position="28"/>
        <end position="199"/>
    </location>
</feature>
<dbReference type="PANTHER" id="PTHR48482">
    <property type="entry name" value="INTERLEUKIN-19-RELATED"/>
    <property type="match status" value="1"/>
</dbReference>
<dbReference type="InterPro" id="IPR020423">
    <property type="entry name" value="IL-10_CS"/>
</dbReference>
<feature type="disulfide bond" evidence="7">
    <location>
        <begin position="91"/>
        <end position="145"/>
    </location>
</feature>
<dbReference type="InterPro" id="IPR020443">
    <property type="entry name" value="IL-10/19/20/24/26"/>
</dbReference>
<keyword evidence="4 8" id="KW-0964">Secreted</keyword>
<organism evidence="9 10">
    <name type="scientific">Clupea harengus</name>
    <name type="common">Atlantic herring</name>
    <dbReference type="NCBI Taxonomy" id="7950"/>
    <lineage>
        <taxon>Eukaryota</taxon>
        <taxon>Metazoa</taxon>
        <taxon>Chordata</taxon>
        <taxon>Craniata</taxon>
        <taxon>Vertebrata</taxon>
        <taxon>Euteleostomi</taxon>
        <taxon>Actinopterygii</taxon>
        <taxon>Neopterygii</taxon>
        <taxon>Teleostei</taxon>
        <taxon>Clupei</taxon>
        <taxon>Clupeiformes</taxon>
        <taxon>Clupeoidei</taxon>
        <taxon>Clupeidae</taxon>
        <taxon>Clupea</taxon>
    </lineage>
</organism>
<evidence type="ECO:0000256" key="6">
    <source>
        <dbReference type="PIRSR" id="PIRSR620443-50"/>
    </source>
</evidence>
<dbReference type="AlphaFoldDB" id="A0A8M1KHV3"/>
<dbReference type="Pfam" id="PF00726">
    <property type="entry name" value="IL10"/>
    <property type="match status" value="1"/>
</dbReference>
<feature type="disulfide bond" evidence="6">
    <location>
        <begin position="35"/>
        <end position="139"/>
    </location>
</feature>
<evidence type="ECO:0000256" key="7">
    <source>
        <dbReference type="PIRSR" id="PIRSR620443-51"/>
    </source>
</evidence>
<dbReference type="RefSeq" id="XP_042563656.1">
    <property type="nucleotide sequence ID" value="XM_042707722.1"/>
</dbReference>
<evidence type="ECO:0000313" key="9">
    <source>
        <dbReference type="Proteomes" id="UP000515152"/>
    </source>
</evidence>
<dbReference type="CTD" id="100004224"/>
<dbReference type="KEGG" id="char:105904131"/>
<evidence type="ECO:0000256" key="8">
    <source>
        <dbReference type="RuleBase" id="RU368043"/>
    </source>
</evidence>
<evidence type="ECO:0000256" key="3">
    <source>
        <dbReference type="ARBA" id="ARBA00022514"/>
    </source>
</evidence>
<feature type="disulfide bond" evidence="7">
    <location>
        <begin position="92"/>
        <end position="147"/>
    </location>
</feature>
<dbReference type="OrthoDB" id="9938154at2759"/>
<comment type="function">
    <text evidence="8">Immune regulatory cytokine.</text>
</comment>
<dbReference type="PANTHER" id="PTHR48482:SF3">
    <property type="entry name" value="INTERLEUKIN-19"/>
    <property type="match status" value="1"/>
</dbReference>
<name>A0A8M1KHV3_CLUHA</name>
<feature type="signal peptide" evidence="8">
    <location>
        <begin position="1"/>
        <end position="27"/>
    </location>
</feature>
<dbReference type="GeneID" id="105904131"/>
<keyword evidence="9" id="KW-1185">Reference proteome</keyword>
<evidence type="ECO:0000256" key="4">
    <source>
        <dbReference type="ARBA" id="ARBA00022525"/>
    </source>
</evidence>
<keyword evidence="5 8" id="KW-0732">Signal</keyword>
<evidence type="ECO:0000256" key="5">
    <source>
        <dbReference type="ARBA" id="ARBA00022729"/>
    </source>
</evidence>
<dbReference type="GO" id="GO:0005125">
    <property type="term" value="F:cytokine activity"/>
    <property type="evidence" value="ECO:0007669"/>
    <property type="project" value="UniProtKB-UniRule"/>
</dbReference>
<accession>A0A8M1KHV3</accession>
<comment type="similarity">
    <text evidence="2 8">Belongs to the IL-10 family.</text>
</comment>
<proteinExistence type="inferred from homology"/>
<protein>
    <recommendedName>
        <fullName evidence="8">Interleukin family protein</fullName>
    </recommendedName>
</protein>
<feature type="disulfide bond" evidence="6">
    <location>
        <begin position="91"/>
        <end position="147"/>
    </location>
</feature>
<dbReference type="Proteomes" id="UP000515152">
    <property type="component" value="Chromosome 5"/>
</dbReference>
<comment type="subcellular location">
    <subcellularLocation>
        <location evidence="1 8">Secreted</location>
    </subcellularLocation>
</comment>
<gene>
    <name evidence="10" type="primary">il19l</name>
</gene>
<keyword evidence="6" id="KW-1015">Disulfide bond</keyword>
<sequence>MMKMMNMMMAVMKVCVLLFCVCDVSSGRRLRLGSCTVRVHTHELWQHFHTIRQSTVRTHTHTHPHVKQDNHMGTKLLKTDIMKDVQALESCCFLRHLLRFYVERVFGSHAAAASQASQKRTTGVLANAFLSIKKDLRQCHAQMHCQCGEQTQIKMEAILTSFEKLDSTAAAVKAVGELGSVLEWLDSFHREASPEAVQG</sequence>
<evidence type="ECO:0000313" key="10">
    <source>
        <dbReference type="RefSeq" id="XP_042563656.1"/>
    </source>
</evidence>